<dbReference type="FunFam" id="1.20.1270.60:FF:000022">
    <property type="entry name" value="Sorting nexin 3 protein"/>
    <property type="match status" value="1"/>
</dbReference>
<dbReference type="GO" id="GO:0005829">
    <property type="term" value="C:cytosol"/>
    <property type="evidence" value="ECO:0007669"/>
    <property type="project" value="GOC"/>
</dbReference>
<evidence type="ECO:0000313" key="16">
    <source>
        <dbReference type="Proteomes" id="UP001174909"/>
    </source>
</evidence>
<evidence type="ECO:0000256" key="3">
    <source>
        <dbReference type="ARBA" id="ARBA00004496"/>
    </source>
</evidence>
<dbReference type="SUPFAM" id="SSF64268">
    <property type="entry name" value="PX domain"/>
    <property type="match status" value="1"/>
</dbReference>
<dbReference type="FunFam" id="3.30.1520.10:FF:000016">
    <property type="entry name" value="Sorting nexin 2"/>
    <property type="match status" value="1"/>
</dbReference>
<dbReference type="GO" id="GO:0015031">
    <property type="term" value="P:protein transport"/>
    <property type="evidence" value="ECO:0007669"/>
    <property type="project" value="UniProtKB-KW"/>
</dbReference>
<evidence type="ECO:0000259" key="14">
    <source>
        <dbReference type="PROSITE" id="PS50195"/>
    </source>
</evidence>
<evidence type="ECO:0000256" key="8">
    <source>
        <dbReference type="ARBA" id="ARBA00022927"/>
    </source>
</evidence>
<dbReference type="GO" id="GO:0098796">
    <property type="term" value="C:membrane protein complex"/>
    <property type="evidence" value="ECO:0007669"/>
    <property type="project" value="UniProtKB-ARBA"/>
</dbReference>
<dbReference type="Gene3D" id="1.20.1270.60">
    <property type="entry name" value="Arfaptin homology (AH) domain/BAR domain"/>
    <property type="match status" value="1"/>
</dbReference>
<dbReference type="InterPro" id="IPR015404">
    <property type="entry name" value="Vps5_C"/>
</dbReference>
<evidence type="ECO:0000256" key="6">
    <source>
        <dbReference type="ARBA" id="ARBA00022490"/>
    </source>
</evidence>
<dbReference type="PANTHER" id="PTHR10555:SF170">
    <property type="entry name" value="FI18122P1"/>
    <property type="match status" value="1"/>
</dbReference>
<evidence type="ECO:0000256" key="9">
    <source>
        <dbReference type="ARBA" id="ARBA00023034"/>
    </source>
</evidence>
<keyword evidence="5" id="KW-0813">Transport</keyword>
<dbReference type="InterPro" id="IPR001683">
    <property type="entry name" value="PX_dom"/>
</dbReference>
<dbReference type="Pfam" id="PF00787">
    <property type="entry name" value="PX"/>
    <property type="match status" value="1"/>
</dbReference>
<dbReference type="EMBL" id="CASHTH010000349">
    <property type="protein sequence ID" value="CAI7998453.1"/>
    <property type="molecule type" value="Genomic_DNA"/>
</dbReference>
<dbReference type="PROSITE" id="PS50195">
    <property type="entry name" value="PX"/>
    <property type="match status" value="1"/>
</dbReference>
<evidence type="ECO:0000256" key="1">
    <source>
        <dbReference type="ARBA" id="ARBA00004287"/>
    </source>
</evidence>
<evidence type="ECO:0000256" key="4">
    <source>
        <dbReference type="ARBA" id="ARBA00010883"/>
    </source>
</evidence>
<feature type="compositionally biased region" description="Acidic residues" evidence="13">
    <location>
        <begin position="318"/>
        <end position="338"/>
    </location>
</feature>
<dbReference type="FunFam" id="1.25.40.10:FF:000140">
    <property type="entry name" value="Coatomer subunit epsilon"/>
    <property type="match status" value="1"/>
</dbReference>
<dbReference type="Pfam" id="PF04733">
    <property type="entry name" value="Coatomer_E"/>
    <property type="match status" value="1"/>
</dbReference>
<feature type="domain" description="PX" evidence="14">
    <location>
        <begin position="406"/>
        <end position="534"/>
    </location>
</feature>
<dbReference type="Proteomes" id="UP001174909">
    <property type="component" value="Unassembled WGS sequence"/>
</dbReference>
<dbReference type="PANTHER" id="PTHR10555">
    <property type="entry name" value="SORTING NEXIN"/>
    <property type="match status" value="1"/>
</dbReference>
<dbReference type="GO" id="GO:0035091">
    <property type="term" value="F:phosphatidylinositol binding"/>
    <property type="evidence" value="ECO:0007669"/>
    <property type="project" value="InterPro"/>
</dbReference>
<dbReference type="Gene3D" id="3.30.1520.10">
    <property type="entry name" value="Phox-like domain"/>
    <property type="match status" value="1"/>
</dbReference>
<dbReference type="GO" id="GO:0034498">
    <property type="term" value="P:early endosome to Golgi transport"/>
    <property type="evidence" value="ECO:0007669"/>
    <property type="project" value="TreeGrafter"/>
</dbReference>
<dbReference type="Pfam" id="PF09325">
    <property type="entry name" value="Vps5"/>
    <property type="match status" value="1"/>
</dbReference>
<dbReference type="InterPro" id="IPR011990">
    <property type="entry name" value="TPR-like_helical_dom_sf"/>
</dbReference>
<proteinExistence type="inferred from homology"/>
<dbReference type="AlphaFoldDB" id="A0AA35W6U3"/>
<keyword evidence="6" id="KW-0963">Cytoplasm</keyword>
<dbReference type="SUPFAM" id="SSF48452">
    <property type="entry name" value="TPR-like"/>
    <property type="match status" value="1"/>
</dbReference>
<dbReference type="Gene3D" id="1.25.40.10">
    <property type="entry name" value="Tetratricopeptide repeat domain"/>
    <property type="match status" value="1"/>
</dbReference>
<gene>
    <name evidence="15" type="ORF">GBAR_LOCUS2444</name>
</gene>
<evidence type="ECO:0000256" key="13">
    <source>
        <dbReference type="SAM" id="MobiDB-lite"/>
    </source>
</evidence>
<comment type="similarity">
    <text evidence="4">Belongs to the sorting nexin family.</text>
</comment>
<keyword evidence="9" id="KW-0333">Golgi apparatus</keyword>
<sequence length="789" mass="88936">MASSDVDVLFEVRTAFYLGNYQHCITEAQKIRPPTAALGVERDVLMYRAYIAQRKYAVVIDEVKSSSASELQAVKLLAQYLHSRGKREALLKELETKINAGVDADNDTFLLMAASIFYYEQKFDSALRCLNQAESLEGAAMRVQLYLAMHRVDLAKKEVRGMQEKDDDSTLTQLSQAWVGLGVGGEKYQDSYYIFQEMADKTTPTPLLLNGQAVSYIHQAKYEDAESLLLEALSKDNNNPETLVNLVAVSQYLHKPHEVAYRYLSQLKDGHPEHLFVKEYLEKHGGRASTDGLPGRGSKGEGRGTRGHHDSRARGKEEEEVQDKEEDEPPTVEPEPEPQEPAPVSAAPPPTLEAHAVEEDEPPAPVAKPVTQTPPQKTLDLFEDDEPPPPPHVSSQEEEAEDLQQYELEITVSDPEKVGDGMGAYIVYCITTKTTVPAFKSPEASVRRRFSDFLRLHNKMAETHLPKGRIVPPAPEKSVRGMTTVKFSKSEEGNAMFLERRQAALQRYLNRVAKHPVLRKDADFIDFLENPAELPKATETTALSGAGFMRLVKNVGQSISKIASKKSETDSWFDEHQQNYEALDAHLKKLHQAIEGMIYSRKELCTTTGNFVKSVATLGNVEENNTVSRALSRLSEVQEKVESLHSEQIKQDLFTFGETVKDYISLLGAIRAAFDMRVRAYHVWQTCQQTLSKKREQEQKLTASGKMEKLQAVKTEIEEWEKKVEESQKAFEDASKTLKTEVTRFESERAAEFKEKIIRYLESLMSMQQELIRVWEGYLPDATAISVDQ</sequence>
<organism evidence="15 16">
    <name type="scientific">Geodia barretti</name>
    <name type="common">Barrett's horny sponge</name>
    <dbReference type="NCBI Taxonomy" id="519541"/>
    <lineage>
        <taxon>Eukaryota</taxon>
        <taxon>Metazoa</taxon>
        <taxon>Porifera</taxon>
        <taxon>Demospongiae</taxon>
        <taxon>Heteroscleromorpha</taxon>
        <taxon>Tetractinellida</taxon>
        <taxon>Astrophorina</taxon>
        <taxon>Geodiidae</taxon>
        <taxon>Geodia</taxon>
    </lineage>
</organism>
<dbReference type="CDD" id="cd07623">
    <property type="entry name" value="BAR_SNX1_2"/>
    <property type="match status" value="1"/>
</dbReference>
<comment type="function">
    <text evidence="11">The coatomer is a cytosolic protein complex that binds to dilysine motifs and reversibly associates with Golgi non-clathrin-coated vesicles, which further mediate biosynthetic protein transport from the ER, via the Golgi up to the trans Golgi network. The coatomer complex is required for budding from Golgi membranes, and is essential for the retrograde Golgi-to-ER transport of dilysine-tagged proteins.</text>
</comment>
<evidence type="ECO:0000256" key="11">
    <source>
        <dbReference type="ARBA" id="ARBA00025582"/>
    </source>
</evidence>
<evidence type="ECO:0000256" key="7">
    <source>
        <dbReference type="ARBA" id="ARBA00022553"/>
    </source>
</evidence>
<comment type="subcellular location">
    <subcellularLocation>
        <location evidence="3">Cytoplasm</location>
    </subcellularLocation>
    <subcellularLocation>
        <location evidence="2">Golgi apparatus membrane</location>
    </subcellularLocation>
    <subcellularLocation>
        <location evidence="1">Membrane</location>
        <topology evidence="1">Peripheral membrane protein</topology>
        <orientation evidence="1">Cytoplasmic side</orientation>
    </subcellularLocation>
</comment>
<feature type="region of interest" description="Disordered" evidence="13">
    <location>
        <begin position="285"/>
        <end position="402"/>
    </location>
</feature>
<feature type="compositionally biased region" description="Basic and acidic residues" evidence="13">
    <location>
        <begin position="298"/>
        <end position="317"/>
    </location>
</feature>
<evidence type="ECO:0000256" key="10">
    <source>
        <dbReference type="ARBA" id="ARBA00023136"/>
    </source>
</evidence>
<dbReference type="SUPFAM" id="SSF103657">
    <property type="entry name" value="BAR/IMD domain-like"/>
    <property type="match status" value="1"/>
</dbReference>
<keyword evidence="10" id="KW-0472">Membrane</keyword>
<accession>A0AA35W6U3</accession>
<evidence type="ECO:0000313" key="15">
    <source>
        <dbReference type="EMBL" id="CAI7998453.1"/>
    </source>
</evidence>
<dbReference type="SMART" id="SM00312">
    <property type="entry name" value="PX"/>
    <property type="match status" value="1"/>
</dbReference>
<feature type="coiled-coil region" evidence="12">
    <location>
        <begin position="703"/>
        <end position="737"/>
    </location>
</feature>
<dbReference type="CDD" id="cd06859">
    <property type="entry name" value="PX_SNX1_2_like"/>
    <property type="match status" value="1"/>
</dbReference>
<keyword evidence="8" id="KW-0653">Protein transport</keyword>
<dbReference type="GO" id="GO:0000139">
    <property type="term" value="C:Golgi membrane"/>
    <property type="evidence" value="ECO:0007669"/>
    <property type="project" value="UniProtKB-SubCell"/>
</dbReference>
<dbReference type="GO" id="GO:0010008">
    <property type="term" value="C:endosome membrane"/>
    <property type="evidence" value="ECO:0007669"/>
    <property type="project" value="TreeGrafter"/>
</dbReference>
<keyword evidence="7" id="KW-0597">Phosphoprotein</keyword>
<dbReference type="InterPro" id="IPR036871">
    <property type="entry name" value="PX_dom_sf"/>
</dbReference>
<reference evidence="15" key="1">
    <citation type="submission" date="2023-03" db="EMBL/GenBank/DDBJ databases">
        <authorList>
            <person name="Steffen K."/>
            <person name="Cardenas P."/>
        </authorList>
    </citation>
    <scope>NUCLEOTIDE SEQUENCE</scope>
</reference>
<protein>
    <submittedName>
        <fullName evidence="15">Sorting nexin-2</fullName>
    </submittedName>
</protein>
<evidence type="ECO:0000256" key="2">
    <source>
        <dbReference type="ARBA" id="ARBA00004394"/>
    </source>
</evidence>
<keyword evidence="12" id="KW-0175">Coiled coil</keyword>
<evidence type="ECO:0000256" key="5">
    <source>
        <dbReference type="ARBA" id="ARBA00022448"/>
    </source>
</evidence>
<comment type="caution">
    <text evidence="15">The sequence shown here is derived from an EMBL/GenBank/DDBJ whole genome shotgun (WGS) entry which is preliminary data.</text>
</comment>
<keyword evidence="16" id="KW-1185">Reference proteome</keyword>
<name>A0AA35W6U3_GEOBA</name>
<evidence type="ECO:0000256" key="12">
    <source>
        <dbReference type="SAM" id="Coils"/>
    </source>
</evidence>
<dbReference type="InterPro" id="IPR027267">
    <property type="entry name" value="AH/BAR_dom_sf"/>
</dbReference>